<dbReference type="PROSITE" id="PS50109">
    <property type="entry name" value="HIS_KIN"/>
    <property type="match status" value="1"/>
</dbReference>
<dbReference type="Pfam" id="PF06580">
    <property type="entry name" value="His_kinase"/>
    <property type="match status" value="1"/>
</dbReference>
<evidence type="ECO:0000256" key="1">
    <source>
        <dbReference type="ARBA" id="ARBA00022679"/>
    </source>
</evidence>
<dbReference type="InterPro" id="IPR005467">
    <property type="entry name" value="His_kinase_dom"/>
</dbReference>
<dbReference type="InterPro" id="IPR036890">
    <property type="entry name" value="HATPase_C_sf"/>
</dbReference>
<keyword evidence="6" id="KW-0812">Transmembrane</keyword>
<feature type="transmembrane region" description="Helical" evidence="6">
    <location>
        <begin position="289"/>
        <end position="317"/>
    </location>
</feature>
<keyword evidence="5" id="KW-0902">Two-component regulatory system</keyword>
<dbReference type="InterPro" id="IPR050640">
    <property type="entry name" value="Bact_2-comp_sensor_kinase"/>
</dbReference>
<dbReference type="Pfam" id="PF02518">
    <property type="entry name" value="HATPase_c"/>
    <property type="match status" value="1"/>
</dbReference>
<dbReference type="SUPFAM" id="SSF55874">
    <property type="entry name" value="ATPase domain of HSP90 chaperone/DNA topoisomerase II/histidine kinase"/>
    <property type="match status" value="1"/>
</dbReference>
<dbReference type="GO" id="GO:0005524">
    <property type="term" value="F:ATP binding"/>
    <property type="evidence" value="ECO:0007669"/>
    <property type="project" value="UniProtKB-KW"/>
</dbReference>
<proteinExistence type="predicted"/>
<dbReference type="InterPro" id="IPR003594">
    <property type="entry name" value="HATPase_dom"/>
</dbReference>
<dbReference type="EMBL" id="CP034235">
    <property type="protein sequence ID" value="QGQ95000.1"/>
    <property type="molecule type" value="Genomic_DNA"/>
</dbReference>
<dbReference type="OrthoDB" id="2517332at2"/>
<evidence type="ECO:0000313" key="9">
    <source>
        <dbReference type="Proteomes" id="UP000426246"/>
    </source>
</evidence>
<keyword evidence="2" id="KW-0547">Nucleotide-binding</keyword>
<accession>A0A6B8RFQ1</accession>
<organism evidence="8 9">
    <name type="scientific">Paenibacillus psychroresistens</name>
    <dbReference type="NCBI Taxonomy" id="1778678"/>
    <lineage>
        <taxon>Bacteria</taxon>
        <taxon>Bacillati</taxon>
        <taxon>Bacillota</taxon>
        <taxon>Bacilli</taxon>
        <taxon>Bacillales</taxon>
        <taxon>Paenibacillaceae</taxon>
        <taxon>Paenibacillus</taxon>
    </lineage>
</organism>
<dbReference type="GO" id="GO:0000155">
    <property type="term" value="F:phosphorelay sensor kinase activity"/>
    <property type="evidence" value="ECO:0007669"/>
    <property type="project" value="InterPro"/>
</dbReference>
<dbReference type="PANTHER" id="PTHR34220:SF7">
    <property type="entry name" value="SENSOR HISTIDINE KINASE YPDA"/>
    <property type="match status" value="1"/>
</dbReference>
<dbReference type="GO" id="GO:0016020">
    <property type="term" value="C:membrane"/>
    <property type="evidence" value="ECO:0007669"/>
    <property type="project" value="InterPro"/>
</dbReference>
<evidence type="ECO:0000256" key="6">
    <source>
        <dbReference type="SAM" id="Phobius"/>
    </source>
</evidence>
<evidence type="ECO:0000256" key="5">
    <source>
        <dbReference type="ARBA" id="ARBA00023012"/>
    </source>
</evidence>
<dbReference type="KEGG" id="ppsc:EHS13_08940"/>
<dbReference type="Proteomes" id="UP000426246">
    <property type="component" value="Chromosome"/>
</dbReference>
<dbReference type="Gene3D" id="3.30.565.10">
    <property type="entry name" value="Histidine kinase-like ATPase, C-terminal domain"/>
    <property type="match status" value="1"/>
</dbReference>
<evidence type="ECO:0000256" key="4">
    <source>
        <dbReference type="ARBA" id="ARBA00022840"/>
    </source>
</evidence>
<protein>
    <recommendedName>
        <fullName evidence="7">Histidine kinase domain-containing protein</fullName>
    </recommendedName>
</protein>
<evidence type="ECO:0000256" key="3">
    <source>
        <dbReference type="ARBA" id="ARBA00022777"/>
    </source>
</evidence>
<reference evidence="9" key="1">
    <citation type="submission" date="2018-11" db="EMBL/GenBank/DDBJ databases">
        <title>Complete genome sequence of Paenibacillus sp. ML311-T8.</title>
        <authorList>
            <person name="Nam Y.-D."/>
            <person name="Kang J."/>
            <person name="Chung W.-H."/>
            <person name="Park Y.S."/>
        </authorList>
    </citation>
    <scope>NUCLEOTIDE SEQUENCE [LARGE SCALE GENOMIC DNA]</scope>
    <source>
        <strain evidence="9">ML311-T8</strain>
    </source>
</reference>
<gene>
    <name evidence="8" type="ORF">EHS13_08940</name>
</gene>
<evidence type="ECO:0000313" key="8">
    <source>
        <dbReference type="EMBL" id="QGQ95000.1"/>
    </source>
</evidence>
<dbReference type="RefSeq" id="WP_155700015.1">
    <property type="nucleotide sequence ID" value="NZ_CP034235.1"/>
</dbReference>
<feature type="domain" description="Histidine kinase" evidence="7">
    <location>
        <begin position="473"/>
        <end position="579"/>
    </location>
</feature>
<keyword evidence="6" id="KW-1133">Transmembrane helix</keyword>
<dbReference type="SMART" id="SM00387">
    <property type="entry name" value="HATPase_c"/>
    <property type="match status" value="1"/>
</dbReference>
<keyword evidence="6" id="KW-0472">Membrane</keyword>
<keyword evidence="9" id="KW-1185">Reference proteome</keyword>
<keyword evidence="4" id="KW-0067">ATP-binding</keyword>
<name>A0A6B8RFQ1_9BACL</name>
<evidence type="ECO:0000259" key="7">
    <source>
        <dbReference type="PROSITE" id="PS50109"/>
    </source>
</evidence>
<dbReference type="PANTHER" id="PTHR34220">
    <property type="entry name" value="SENSOR HISTIDINE KINASE YPDA"/>
    <property type="match status" value="1"/>
</dbReference>
<evidence type="ECO:0000256" key="2">
    <source>
        <dbReference type="ARBA" id="ARBA00022741"/>
    </source>
</evidence>
<dbReference type="InterPro" id="IPR010559">
    <property type="entry name" value="Sig_transdc_His_kin_internal"/>
</dbReference>
<keyword evidence="1" id="KW-0808">Transferase</keyword>
<sequence>MPKFKKLKYRHKIALIIFIFTLLPMLVLGSFLTVKIWNSKVKDILEVKNAQLTSSVVGINSLLSANTEKMIYINKNYYINNYLETNSDQNLLGIMNFSDYLQSVMAAVKSDNSQTDVAIYALKDTNYDGEYLRSIQSLENEIGSNGMSIKDEVLKLNDGEIMWEFRSAKPAMNSDFKADYIFAYKKIESLNKPLAIIEMRIPFNQIISFFKYDIPKGSTIVYEADKGEKNIIIRTSQAVGLPIAQTEQQLYLDEDKLSKYYVLSLKLYSEVGNISMFIPRSLVFQELKLYWVTVIVIFLVIIAFLIFTVEVVSYFLTKKLEVLFRKMNKKSVESLINNNDMQFNKTQDEFGTIGNVFYELTVKIKEYYKQITDYELERKVLETQLLQERFNPHFLYNTLSTIRWITEDTKVKEVVNSMVRYYRIALNKGSSIITITQELEMIEEYLRLQKFAYGNEFEFVIEMEEGIGNYLILKHLLQPVVENAVLHGLNGRETGGIIRIHARNYEGDIAFDISDNGAGMDSEKLEKVLNGSDDGTYGGYGMENIRKRMEIFYGSGYGIEIVSIQDQGTTVIIRIPAFLNANIQMSMKSIL</sequence>
<dbReference type="AlphaFoldDB" id="A0A6B8RFQ1"/>
<keyword evidence="3" id="KW-0418">Kinase</keyword>